<gene>
    <name evidence="11" type="ORF">GO620_011165</name>
</gene>
<dbReference type="Gene3D" id="3.30.460.10">
    <property type="entry name" value="Beta Polymerase, domain 2"/>
    <property type="match status" value="1"/>
</dbReference>
<keyword evidence="12" id="KW-1185">Reference proteome</keyword>
<accession>A0A6I4HZF8</accession>
<keyword evidence="7" id="KW-0067">ATP-binding</keyword>
<keyword evidence="2" id="KW-1277">Toxin-antitoxin system</keyword>
<dbReference type="InterPro" id="IPR043519">
    <property type="entry name" value="NT_sf"/>
</dbReference>
<evidence type="ECO:0000313" key="12">
    <source>
        <dbReference type="Proteomes" id="UP000429232"/>
    </source>
</evidence>
<evidence type="ECO:0000256" key="6">
    <source>
        <dbReference type="ARBA" id="ARBA00022741"/>
    </source>
</evidence>
<dbReference type="KEGG" id="mgik:GO620_011165"/>
<keyword evidence="6" id="KW-0547">Nucleotide-binding</keyword>
<keyword evidence="3 11" id="KW-0808">Transferase</keyword>
<evidence type="ECO:0000259" key="10">
    <source>
        <dbReference type="Pfam" id="PF01909"/>
    </source>
</evidence>
<dbReference type="GO" id="GO:0016779">
    <property type="term" value="F:nucleotidyltransferase activity"/>
    <property type="evidence" value="ECO:0007669"/>
    <property type="project" value="UniProtKB-KW"/>
</dbReference>
<dbReference type="CDD" id="cd05403">
    <property type="entry name" value="NT_KNTase_like"/>
    <property type="match status" value="1"/>
</dbReference>
<dbReference type="EMBL" id="CP066775">
    <property type="protein sequence ID" value="QQL48738.1"/>
    <property type="molecule type" value="Genomic_DNA"/>
</dbReference>
<protein>
    <submittedName>
        <fullName evidence="11">Nucleotidyltransferase family protein</fullName>
    </submittedName>
</protein>
<organism evidence="11 12">
    <name type="scientific">Mucilaginibacter ginkgonis</name>
    <dbReference type="NCBI Taxonomy" id="2682091"/>
    <lineage>
        <taxon>Bacteria</taxon>
        <taxon>Pseudomonadati</taxon>
        <taxon>Bacteroidota</taxon>
        <taxon>Sphingobacteriia</taxon>
        <taxon>Sphingobacteriales</taxon>
        <taxon>Sphingobacteriaceae</taxon>
        <taxon>Mucilaginibacter</taxon>
    </lineage>
</organism>
<keyword evidence="5" id="KW-0479">Metal-binding</keyword>
<comment type="similarity">
    <text evidence="9">Belongs to the MntA antitoxin family.</text>
</comment>
<keyword evidence="4" id="KW-0548">Nucleotidyltransferase</keyword>
<evidence type="ECO:0000256" key="8">
    <source>
        <dbReference type="ARBA" id="ARBA00022842"/>
    </source>
</evidence>
<evidence type="ECO:0000256" key="9">
    <source>
        <dbReference type="ARBA" id="ARBA00038276"/>
    </source>
</evidence>
<dbReference type="SUPFAM" id="SSF81301">
    <property type="entry name" value="Nucleotidyltransferase"/>
    <property type="match status" value="1"/>
</dbReference>
<keyword evidence="8" id="KW-0460">Magnesium</keyword>
<dbReference type="GO" id="GO:0005524">
    <property type="term" value="F:ATP binding"/>
    <property type="evidence" value="ECO:0007669"/>
    <property type="project" value="UniProtKB-KW"/>
</dbReference>
<proteinExistence type="inferred from homology"/>
<comment type="cofactor">
    <cofactor evidence="1">
        <name>Mg(2+)</name>
        <dbReference type="ChEBI" id="CHEBI:18420"/>
    </cofactor>
</comment>
<dbReference type="PANTHER" id="PTHR33571">
    <property type="entry name" value="SSL8005 PROTEIN"/>
    <property type="match status" value="1"/>
</dbReference>
<evidence type="ECO:0000256" key="3">
    <source>
        <dbReference type="ARBA" id="ARBA00022679"/>
    </source>
</evidence>
<evidence type="ECO:0000256" key="4">
    <source>
        <dbReference type="ARBA" id="ARBA00022695"/>
    </source>
</evidence>
<evidence type="ECO:0000256" key="1">
    <source>
        <dbReference type="ARBA" id="ARBA00001946"/>
    </source>
</evidence>
<dbReference type="AlphaFoldDB" id="A0A6I4HZF8"/>
<name>A0A6I4HZF8_9SPHI</name>
<evidence type="ECO:0000256" key="7">
    <source>
        <dbReference type="ARBA" id="ARBA00022840"/>
    </source>
</evidence>
<evidence type="ECO:0000313" key="11">
    <source>
        <dbReference type="EMBL" id="QQL48738.1"/>
    </source>
</evidence>
<dbReference type="PANTHER" id="PTHR33571:SF14">
    <property type="entry name" value="PROTEIN ADENYLYLTRANSFERASE MJ0435-RELATED"/>
    <property type="match status" value="1"/>
</dbReference>
<sequence length="96" mass="10923">MLSVNDIETKLREIKPVLATQFNVSAIGYFGSYATGKFNPDSDLDLLVEFARPVGWNFFTLESFLEKSFGLKIDLVTKNALKERVKEDILSQVKYI</sequence>
<dbReference type="InterPro" id="IPR052038">
    <property type="entry name" value="Type-VII_TA_antitoxin"/>
</dbReference>
<dbReference type="Proteomes" id="UP000429232">
    <property type="component" value="Chromosome"/>
</dbReference>
<reference evidence="11 12" key="1">
    <citation type="submission" date="2020-12" db="EMBL/GenBank/DDBJ databases">
        <title>HMF7856_wgs.fasta genome submission.</title>
        <authorList>
            <person name="Kang H."/>
            <person name="Kim H."/>
            <person name="Joh K."/>
        </authorList>
    </citation>
    <scope>NUCLEOTIDE SEQUENCE [LARGE SCALE GENOMIC DNA]</scope>
    <source>
        <strain evidence="11 12">HMF7856</strain>
    </source>
</reference>
<evidence type="ECO:0000256" key="2">
    <source>
        <dbReference type="ARBA" id="ARBA00022649"/>
    </source>
</evidence>
<evidence type="ECO:0000256" key="5">
    <source>
        <dbReference type="ARBA" id="ARBA00022723"/>
    </source>
</evidence>
<dbReference type="InterPro" id="IPR002934">
    <property type="entry name" value="Polymerase_NTP_transf_dom"/>
</dbReference>
<dbReference type="Pfam" id="PF01909">
    <property type="entry name" value="NTP_transf_2"/>
    <property type="match status" value="1"/>
</dbReference>
<dbReference type="GO" id="GO:0046872">
    <property type="term" value="F:metal ion binding"/>
    <property type="evidence" value="ECO:0007669"/>
    <property type="project" value="UniProtKB-KW"/>
</dbReference>
<dbReference type="RefSeq" id="WP_157525441.1">
    <property type="nucleotide sequence ID" value="NZ_CP066775.1"/>
</dbReference>
<feature type="domain" description="Polymerase nucleotidyl transferase" evidence="10">
    <location>
        <begin position="11"/>
        <end position="94"/>
    </location>
</feature>